<dbReference type="Pfam" id="PF01094">
    <property type="entry name" value="ANF_receptor"/>
    <property type="match status" value="1"/>
</dbReference>
<gene>
    <name evidence="6" type="ORF">Tci_668143</name>
</gene>
<evidence type="ECO:0000256" key="2">
    <source>
        <dbReference type="ARBA" id="ARBA00022692"/>
    </source>
</evidence>
<comment type="subcellular location">
    <subcellularLocation>
        <location evidence="1">Membrane</location>
    </subcellularLocation>
</comment>
<protein>
    <submittedName>
        <fullName evidence="6">Glutamate receptor 3.4-like</fullName>
    </submittedName>
</protein>
<dbReference type="Gene3D" id="3.40.50.2300">
    <property type="match status" value="1"/>
</dbReference>
<dbReference type="EMBL" id="BKCJ010522741">
    <property type="protein sequence ID" value="GFA96171.1"/>
    <property type="molecule type" value="Genomic_DNA"/>
</dbReference>
<feature type="domain" description="Receptor ligand binding region" evidence="5">
    <location>
        <begin position="31"/>
        <end position="68"/>
    </location>
</feature>
<evidence type="ECO:0000313" key="6">
    <source>
        <dbReference type="EMBL" id="GFA96171.1"/>
    </source>
</evidence>
<dbReference type="InterPro" id="IPR028082">
    <property type="entry name" value="Peripla_BP_I"/>
</dbReference>
<keyword evidence="2" id="KW-0812">Transmembrane</keyword>
<keyword evidence="6" id="KW-0675">Receptor</keyword>
<accession>A0A699KI88</accession>
<evidence type="ECO:0000256" key="3">
    <source>
        <dbReference type="ARBA" id="ARBA00022989"/>
    </source>
</evidence>
<keyword evidence="3" id="KW-1133">Transmembrane helix</keyword>
<dbReference type="SUPFAM" id="SSF53822">
    <property type="entry name" value="Periplasmic binding protein-like I"/>
    <property type="match status" value="1"/>
</dbReference>
<organism evidence="6">
    <name type="scientific">Tanacetum cinerariifolium</name>
    <name type="common">Dalmatian daisy</name>
    <name type="synonym">Chrysanthemum cinerariifolium</name>
    <dbReference type="NCBI Taxonomy" id="118510"/>
    <lineage>
        <taxon>Eukaryota</taxon>
        <taxon>Viridiplantae</taxon>
        <taxon>Streptophyta</taxon>
        <taxon>Embryophyta</taxon>
        <taxon>Tracheophyta</taxon>
        <taxon>Spermatophyta</taxon>
        <taxon>Magnoliopsida</taxon>
        <taxon>eudicotyledons</taxon>
        <taxon>Gunneridae</taxon>
        <taxon>Pentapetalae</taxon>
        <taxon>asterids</taxon>
        <taxon>campanulids</taxon>
        <taxon>Asterales</taxon>
        <taxon>Asteraceae</taxon>
        <taxon>Asteroideae</taxon>
        <taxon>Anthemideae</taxon>
        <taxon>Anthemidinae</taxon>
        <taxon>Tanacetum</taxon>
    </lineage>
</organism>
<evidence type="ECO:0000259" key="5">
    <source>
        <dbReference type="Pfam" id="PF01094"/>
    </source>
</evidence>
<dbReference type="InterPro" id="IPR001828">
    <property type="entry name" value="ANF_lig-bd_rcpt"/>
</dbReference>
<sequence>MWVMLSSSSSRPSVVNIGGLLTVNSVIGRSVMPAITAAVDDVNSDKTVLGDTHLNLILHDTNCSGFLGTIEGNVLFLLDS</sequence>
<reference evidence="6" key="1">
    <citation type="journal article" date="2019" name="Sci. Rep.">
        <title>Draft genome of Tanacetum cinerariifolium, the natural source of mosquito coil.</title>
        <authorList>
            <person name="Yamashiro T."/>
            <person name="Shiraishi A."/>
            <person name="Satake H."/>
            <person name="Nakayama K."/>
        </authorList>
    </citation>
    <scope>NUCLEOTIDE SEQUENCE</scope>
</reference>
<evidence type="ECO:0000256" key="4">
    <source>
        <dbReference type="ARBA" id="ARBA00023136"/>
    </source>
</evidence>
<dbReference type="GO" id="GO:0016020">
    <property type="term" value="C:membrane"/>
    <property type="evidence" value="ECO:0007669"/>
    <property type="project" value="UniProtKB-SubCell"/>
</dbReference>
<keyword evidence="4" id="KW-0472">Membrane</keyword>
<proteinExistence type="predicted"/>
<feature type="non-terminal residue" evidence="6">
    <location>
        <position position="1"/>
    </location>
</feature>
<name>A0A699KI88_TANCI</name>
<evidence type="ECO:0000256" key="1">
    <source>
        <dbReference type="ARBA" id="ARBA00004370"/>
    </source>
</evidence>
<comment type="caution">
    <text evidence="6">The sequence shown here is derived from an EMBL/GenBank/DDBJ whole genome shotgun (WGS) entry which is preliminary data.</text>
</comment>
<dbReference type="AlphaFoldDB" id="A0A699KI88"/>